<proteinExistence type="predicted"/>
<gene>
    <name evidence="1" type="ORF">ACFFH7_25325</name>
</gene>
<sequence>MSAESFLAFLTAVRSDAAMSARYGRRDLGQLLFHAKNDGFDFTAEDVTAVVGQLEINIIVAKDGEAVDGNSSLWRDMWGRPYLDYVVGHVIARHTDKEIRSLLRLAAA</sequence>
<dbReference type="EMBL" id="JBHLUD010000008">
    <property type="protein sequence ID" value="MFC0544850.1"/>
    <property type="molecule type" value="Genomic_DNA"/>
</dbReference>
<keyword evidence="2" id="KW-1185">Reference proteome</keyword>
<evidence type="ECO:0000313" key="1">
    <source>
        <dbReference type="EMBL" id="MFC0544850.1"/>
    </source>
</evidence>
<dbReference type="Proteomes" id="UP001589810">
    <property type="component" value="Unassembled WGS sequence"/>
</dbReference>
<comment type="caution">
    <text evidence="1">The sequence shown here is derived from an EMBL/GenBank/DDBJ whole genome shotgun (WGS) entry which is preliminary data.</text>
</comment>
<dbReference type="RefSeq" id="WP_273936418.1">
    <property type="nucleotide sequence ID" value="NZ_CP097263.1"/>
</dbReference>
<evidence type="ECO:0000313" key="2">
    <source>
        <dbReference type="Proteomes" id="UP001589810"/>
    </source>
</evidence>
<name>A0ABV6MX22_9PSEU</name>
<protein>
    <submittedName>
        <fullName evidence="1">Nif11-like leader peptide family natural product</fullName>
    </submittedName>
</protein>
<accession>A0ABV6MX22</accession>
<organism evidence="1 2">
    <name type="scientific">Kutzneria chonburiensis</name>
    <dbReference type="NCBI Taxonomy" id="1483604"/>
    <lineage>
        <taxon>Bacteria</taxon>
        <taxon>Bacillati</taxon>
        <taxon>Actinomycetota</taxon>
        <taxon>Actinomycetes</taxon>
        <taxon>Pseudonocardiales</taxon>
        <taxon>Pseudonocardiaceae</taxon>
        <taxon>Kutzneria</taxon>
    </lineage>
</organism>
<reference evidence="1 2" key="1">
    <citation type="submission" date="2024-09" db="EMBL/GenBank/DDBJ databases">
        <authorList>
            <person name="Sun Q."/>
            <person name="Mori K."/>
        </authorList>
    </citation>
    <scope>NUCLEOTIDE SEQUENCE [LARGE SCALE GENOMIC DNA]</scope>
    <source>
        <strain evidence="1 2">TBRC 1432</strain>
    </source>
</reference>